<comment type="catalytic activity">
    <reaction evidence="1">
        <text>ATP + protein L-histidine = ADP + protein N-phospho-L-histidine.</text>
        <dbReference type="EC" id="2.7.13.3"/>
    </reaction>
</comment>
<feature type="coiled-coil region" evidence="8">
    <location>
        <begin position="145"/>
        <end position="255"/>
    </location>
</feature>
<evidence type="ECO:0000256" key="8">
    <source>
        <dbReference type="SAM" id="Coils"/>
    </source>
</evidence>
<dbReference type="SMART" id="SM00065">
    <property type="entry name" value="GAF"/>
    <property type="match status" value="1"/>
</dbReference>
<feature type="modified residue" description="4-aspartylphosphate" evidence="7">
    <location>
        <position position="727"/>
    </location>
</feature>
<dbReference type="PANTHER" id="PTHR45339">
    <property type="entry name" value="HYBRID SIGNAL TRANSDUCTION HISTIDINE KINASE J"/>
    <property type="match status" value="1"/>
</dbReference>
<feature type="domain" description="Response regulatory" evidence="10">
    <location>
        <begin position="555"/>
        <end position="668"/>
    </location>
</feature>
<protein>
    <recommendedName>
        <fullName evidence="2">histidine kinase</fullName>
        <ecNumber evidence="2">2.7.13.3</ecNumber>
    </recommendedName>
</protein>
<dbReference type="PROSITE" id="PS50110">
    <property type="entry name" value="RESPONSE_REGULATORY"/>
    <property type="match status" value="3"/>
</dbReference>
<comment type="caution">
    <text evidence="11">The sequence shown here is derived from an EMBL/GenBank/DDBJ whole genome shotgun (WGS) entry which is preliminary data.</text>
</comment>
<gene>
    <name evidence="11" type="ORF">ABSH63_10015</name>
</gene>
<dbReference type="Pfam" id="PF00072">
    <property type="entry name" value="Response_reg"/>
    <property type="match status" value="3"/>
</dbReference>
<dbReference type="InterPro" id="IPR005467">
    <property type="entry name" value="His_kinase_dom"/>
</dbReference>
<feature type="modified residue" description="4-aspartylphosphate" evidence="7">
    <location>
        <position position="604"/>
    </location>
</feature>
<dbReference type="EC" id="2.7.13.3" evidence="2"/>
<evidence type="ECO:0000256" key="3">
    <source>
        <dbReference type="ARBA" id="ARBA00022553"/>
    </source>
</evidence>
<dbReference type="CDD" id="cd00082">
    <property type="entry name" value="HisKA"/>
    <property type="match status" value="1"/>
</dbReference>
<dbReference type="CDD" id="cd00156">
    <property type="entry name" value="REC"/>
    <property type="match status" value="1"/>
</dbReference>
<dbReference type="EMBL" id="JBEPIJ010000010">
    <property type="protein sequence ID" value="MES0874334.1"/>
    <property type="molecule type" value="Genomic_DNA"/>
</dbReference>
<dbReference type="InterPro" id="IPR003018">
    <property type="entry name" value="GAF"/>
</dbReference>
<organism evidence="11 12">
    <name type="scientific">Sinimarinibacterium thermocellulolyticum</name>
    <dbReference type="NCBI Taxonomy" id="3170016"/>
    <lineage>
        <taxon>Bacteria</taxon>
        <taxon>Pseudomonadati</taxon>
        <taxon>Pseudomonadota</taxon>
        <taxon>Gammaproteobacteria</taxon>
        <taxon>Nevskiales</taxon>
        <taxon>Nevskiaceae</taxon>
        <taxon>Sinimarinibacterium</taxon>
    </lineage>
</organism>
<evidence type="ECO:0000259" key="10">
    <source>
        <dbReference type="PROSITE" id="PS50110"/>
    </source>
</evidence>
<dbReference type="SMART" id="SM00387">
    <property type="entry name" value="HATPase_c"/>
    <property type="match status" value="1"/>
</dbReference>
<dbReference type="Proteomes" id="UP001465331">
    <property type="component" value="Unassembled WGS sequence"/>
</dbReference>
<sequence>MGKKLAKATRFETFGSELLDYLCPLLGAGYGALYRSGGQDGQLIVIGSYGCEGRHVDQAAAPGALVAQCARSGQPIALDALPADYYRIASGLGDAPPTTALLWPLPGIDGVAGVLELASFRRLNEVEQELMTQVTQLVGLALDNLANAARTRELLEETQAQAEELQASEEALRVQQEELRAINEALEAKNRALDEQGNRLRASEEELRIQAEELRTTNESLSEKSRALNEFNERLLQFQSEIENKNRELEAASRYKSEFLANMSHELRTPLNSLLILAKDLADNREANLSAEQVESARIIFESGHNLLRLINDILDLSKIEAGRMDVQWEDVDLANVTAAIERQFRPLARERGLDLCVEIEPAAPPTLYSDGAKLQQILTNLVGNALKFTHAGSVTLRVERAEADLLPAAAEPADWVAIHVVDTGIGIEADKLARLFQAFEQGDGTTSRRYGGTGLGLSISRGLARILRGDIRVRSTPGQGSSFILVLPRDASTIAIDRAAAPAAHATATATAAAAPQTEAVTQDPHPPAAPVAARARAAMPPDDRERLAPEDVRILIIEDDPAFARILADMVRRKNYRALIAGDGESGLELAAQYRPNGILLDVNLPGMDGWAVMERLKAQPLTAQIPVHFITAADEADRGLALGAVGFVTKPATREAIEAALGRVLKAAAPRRPQRILVIDDDDGARLAVCRLLRQPGVEVTEARSVADALQALREQPHDCVVLDLMLPDASGFDFLDRAAELRALPPVVVHSARELTREESLRLREYTDSIVIKGAQSPSRLLDEVSLFLHAVQRPAAIATPATPQPADLAGRRVLLVDDDMRNVFALSRTLKAQGITVIAAQDGRKALAQLEQHPDVDWVLMDVMMPEMDGYEATRLIRSQQRWAQLPIIALTAKAMKGDREKCLEAGASDYLSKPIDVDKLLSMMRAWARPR</sequence>
<feature type="modified residue" description="4-aspartylphosphate" evidence="7">
    <location>
        <position position="867"/>
    </location>
</feature>
<dbReference type="SUPFAM" id="SSF47384">
    <property type="entry name" value="Homodimeric domain of signal transducing histidine kinase"/>
    <property type="match status" value="1"/>
</dbReference>
<keyword evidence="6" id="KW-0902">Two-component regulatory system</keyword>
<keyword evidence="12" id="KW-1185">Reference proteome</keyword>
<dbReference type="InterPro" id="IPR003594">
    <property type="entry name" value="HATPase_dom"/>
</dbReference>
<evidence type="ECO:0000313" key="11">
    <source>
        <dbReference type="EMBL" id="MES0874334.1"/>
    </source>
</evidence>
<dbReference type="InterPro" id="IPR029016">
    <property type="entry name" value="GAF-like_dom_sf"/>
</dbReference>
<dbReference type="PROSITE" id="PS50109">
    <property type="entry name" value="HIS_KIN"/>
    <property type="match status" value="1"/>
</dbReference>
<dbReference type="InterPro" id="IPR003661">
    <property type="entry name" value="HisK_dim/P_dom"/>
</dbReference>
<evidence type="ECO:0000256" key="4">
    <source>
        <dbReference type="ARBA" id="ARBA00022679"/>
    </source>
</evidence>
<dbReference type="InterPro" id="IPR004358">
    <property type="entry name" value="Sig_transdc_His_kin-like_C"/>
</dbReference>
<dbReference type="SUPFAM" id="SSF55781">
    <property type="entry name" value="GAF domain-like"/>
    <property type="match status" value="1"/>
</dbReference>
<dbReference type="SUPFAM" id="SSF52172">
    <property type="entry name" value="CheY-like"/>
    <property type="match status" value="3"/>
</dbReference>
<feature type="domain" description="Histidine kinase" evidence="9">
    <location>
        <begin position="262"/>
        <end position="492"/>
    </location>
</feature>
<evidence type="ECO:0000256" key="7">
    <source>
        <dbReference type="PROSITE-ProRule" id="PRU00169"/>
    </source>
</evidence>
<reference evidence="11 12" key="1">
    <citation type="submission" date="2024-06" db="EMBL/GenBank/DDBJ databases">
        <authorList>
            <person name="Li Z."/>
            <person name="Jiang Y."/>
        </authorList>
    </citation>
    <scope>NUCLEOTIDE SEQUENCE [LARGE SCALE GENOMIC DNA]</scope>
    <source>
        <strain evidence="11 12">HSW-8</strain>
    </source>
</reference>
<dbReference type="Pfam" id="PF00512">
    <property type="entry name" value="HisKA"/>
    <property type="match status" value="1"/>
</dbReference>
<dbReference type="SUPFAM" id="SSF55874">
    <property type="entry name" value="ATPase domain of HSP90 chaperone/DNA topoisomerase II/histidine kinase"/>
    <property type="match status" value="1"/>
</dbReference>
<dbReference type="Gene3D" id="1.10.287.130">
    <property type="match status" value="1"/>
</dbReference>
<dbReference type="Pfam" id="PF13185">
    <property type="entry name" value="GAF_2"/>
    <property type="match status" value="1"/>
</dbReference>
<dbReference type="InterPro" id="IPR001789">
    <property type="entry name" value="Sig_transdc_resp-reg_receiver"/>
</dbReference>
<dbReference type="InterPro" id="IPR011006">
    <property type="entry name" value="CheY-like_superfamily"/>
</dbReference>
<dbReference type="Gene3D" id="3.30.565.10">
    <property type="entry name" value="Histidine kinase-like ATPase, C-terminal domain"/>
    <property type="match status" value="1"/>
</dbReference>
<evidence type="ECO:0000256" key="1">
    <source>
        <dbReference type="ARBA" id="ARBA00000085"/>
    </source>
</evidence>
<evidence type="ECO:0000256" key="5">
    <source>
        <dbReference type="ARBA" id="ARBA00022777"/>
    </source>
</evidence>
<dbReference type="CDD" id="cd17546">
    <property type="entry name" value="REC_hyHK_CKI1_RcsC-like"/>
    <property type="match status" value="1"/>
</dbReference>
<dbReference type="Gene3D" id="3.40.50.2300">
    <property type="match status" value="3"/>
</dbReference>
<keyword evidence="5" id="KW-0418">Kinase</keyword>
<dbReference type="InterPro" id="IPR036097">
    <property type="entry name" value="HisK_dim/P_sf"/>
</dbReference>
<dbReference type="SMART" id="SM00388">
    <property type="entry name" value="HisKA"/>
    <property type="match status" value="1"/>
</dbReference>
<dbReference type="Gene3D" id="3.30.450.40">
    <property type="match status" value="1"/>
</dbReference>
<keyword evidence="4" id="KW-0808">Transferase</keyword>
<accession>A0ABV2AB03</accession>
<evidence type="ECO:0000256" key="6">
    <source>
        <dbReference type="ARBA" id="ARBA00023012"/>
    </source>
</evidence>
<dbReference type="CDD" id="cd16922">
    <property type="entry name" value="HATPase_EvgS-ArcB-TorS-like"/>
    <property type="match status" value="1"/>
</dbReference>
<evidence type="ECO:0000256" key="2">
    <source>
        <dbReference type="ARBA" id="ARBA00012438"/>
    </source>
</evidence>
<keyword evidence="3 7" id="KW-0597">Phosphoprotein</keyword>
<feature type="domain" description="Response regulatory" evidence="10">
    <location>
        <begin position="817"/>
        <end position="934"/>
    </location>
</feature>
<proteinExistence type="predicted"/>
<dbReference type="SMART" id="SM00448">
    <property type="entry name" value="REC"/>
    <property type="match status" value="3"/>
</dbReference>
<evidence type="ECO:0000259" key="9">
    <source>
        <dbReference type="PROSITE" id="PS50109"/>
    </source>
</evidence>
<evidence type="ECO:0000313" key="12">
    <source>
        <dbReference type="Proteomes" id="UP001465331"/>
    </source>
</evidence>
<keyword evidence="8" id="KW-0175">Coiled coil</keyword>
<dbReference type="Pfam" id="PF02518">
    <property type="entry name" value="HATPase_c"/>
    <property type="match status" value="1"/>
</dbReference>
<feature type="domain" description="Response regulatory" evidence="10">
    <location>
        <begin position="678"/>
        <end position="792"/>
    </location>
</feature>
<name>A0ABV2AB03_9GAMM</name>
<dbReference type="PANTHER" id="PTHR45339:SF1">
    <property type="entry name" value="HYBRID SIGNAL TRANSDUCTION HISTIDINE KINASE J"/>
    <property type="match status" value="1"/>
</dbReference>
<dbReference type="RefSeq" id="WP_352889561.1">
    <property type="nucleotide sequence ID" value="NZ_JBEPIJ010000010.1"/>
</dbReference>
<dbReference type="PRINTS" id="PR00344">
    <property type="entry name" value="BCTRLSENSOR"/>
</dbReference>
<dbReference type="InterPro" id="IPR036890">
    <property type="entry name" value="HATPase_C_sf"/>
</dbReference>